<dbReference type="AlphaFoldDB" id="A0A914IH46"/>
<evidence type="ECO:0000313" key="3">
    <source>
        <dbReference type="WBParaSite" id="Gr19_v10_g9847.t1"/>
    </source>
</evidence>
<evidence type="ECO:0000313" key="2">
    <source>
        <dbReference type="Proteomes" id="UP000887572"/>
    </source>
</evidence>
<dbReference type="Proteomes" id="UP000887572">
    <property type="component" value="Unplaced"/>
</dbReference>
<reference evidence="3" key="1">
    <citation type="submission" date="2022-11" db="UniProtKB">
        <authorList>
            <consortium name="WormBaseParasite"/>
        </authorList>
    </citation>
    <scope>IDENTIFICATION</scope>
</reference>
<sequence length="167" mass="17809">MVSRGLLLCLFISNYYLIAAGAWPDWASLNPIDKVAKRVPEIGNKVAKTVNEGVDKIGNTTGLDVEMLHGLKPLTEPVEGVIVFVGEKITANDTAWACGPDYPPLLDKPSHKIGKDSGDVLCLGVVMSYCVTMNLAGDKDAPHLKWLKEQAMKSTSAAPTENATSGA</sequence>
<name>A0A914IH46_GLORO</name>
<feature type="signal peptide" evidence="1">
    <location>
        <begin position="1"/>
        <end position="22"/>
    </location>
</feature>
<keyword evidence="2" id="KW-1185">Reference proteome</keyword>
<proteinExistence type="predicted"/>
<feature type="chain" id="PRO_5037838884" evidence="1">
    <location>
        <begin position="23"/>
        <end position="167"/>
    </location>
</feature>
<keyword evidence="1" id="KW-0732">Signal</keyword>
<evidence type="ECO:0000256" key="1">
    <source>
        <dbReference type="SAM" id="SignalP"/>
    </source>
</evidence>
<protein>
    <submittedName>
        <fullName evidence="3">Uncharacterized protein</fullName>
    </submittedName>
</protein>
<accession>A0A914IH46</accession>
<dbReference type="WBParaSite" id="Gr19_v10_g9847.t1">
    <property type="protein sequence ID" value="Gr19_v10_g9847.t1"/>
    <property type="gene ID" value="Gr19_v10_g9847"/>
</dbReference>
<organism evidence="2 3">
    <name type="scientific">Globodera rostochiensis</name>
    <name type="common">Golden nematode worm</name>
    <name type="synonym">Heterodera rostochiensis</name>
    <dbReference type="NCBI Taxonomy" id="31243"/>
    <lineage>
        <taxon>Eukaryota</taxon>
        <taxon>Metazoa</taxon>
        <taxon>Ecdysozoa</taxon>
        <taxon>Nematoda</taxon>
        <taxon>Chromadorea</taxon>
        <taxon>Rhabditida</taxon>
        <taxon>Tylenchina</taxon>
        <taxon>Tylenchomorpha</taxon>
        <taxon>Tylenchoidea</taxon>
        <taxon>Heteroderidae</taxon>
        <taxon>Heteroderinae</taxon>
        <taxon>Globodera</taxon>
    </lineage>
</organism>